<reference evidence="1" key="2">
    <citation type="submission" date="2020-11" db="EMBL/GenBank/DDBJ databases">
        <authorList>
            <person name="McCartney M.A."/>
            <person name="Auch B."/>
            <person name="Kono T."/>
            <person name="Mallez S."/>
            <person name="Becker A."/>
            <person name="Gohl D.M."/>
            <person name="Silverstein K.A.T."/>
            <person name="Koren S."/>
            <person name="Bechman K.B."/>
            <person name="Herman A."/>
            <person name="Abrahante J.E."/>
            <person name="Garbe J."/>
        </authorList>
    </citation>
    <scope>NUCLEOTIDE SEQUENCE</scope>
    <source>
        <strain evidence="1">Duluth1</strain>
        <tissue evidence="1">Whole animal</tissue>
    </source>
</reference>
<dbReference type="AlphaFoldDB" id="A0A9D4C693"/>
<comment type="caution">
    <text evidence="1">The sequence shown here is derived from an EMBL/GenBank/DDBJ whole genome shotgun (WGS) entry which is preliminary data.</text>
</comment>
<reference evidence="1" key="1">
    <citation type="journal article" date="2019" name="bioRxiv">
        <title>The Genome of the Zebra Mussel, Dreissena polymorpha: A Resource for Invasive Species Research.</title>
        <authorList>
            <person name="McCartney M.A."/>
            <person name="Auch B."/>
            <person name="Kono T."/>
            <person name="Mallez S."/>
            <person name="Zhang Y."/>
            <person name="Obille A."/>
            <person name="Becker A."/>
            <person name="Abrahante J.E."/>
            <person name="Garbe J."/>
            <person name="Badalamenti J.P."/>
            <person name="Herman A."/>
            <person name="Mangelson H."/>
            <person name="Liachko I."/>
            <person name="Sullivan S."/>
            <person name="Sone E.D."/>
            <person name="Koren S."/>
            <person name="Silverstein K.A.T."/>
            <person name="Beckman K.B."/>
            <person name="Gohl D.M."/>
        </authorList>
    </citation>
    <scope>NUCLEOTIDE SEQUENCE</scope>
    <source>
        <strain evidence="1">Duluth1</strain>
        <tissue evidence="1">Whole animal</tissue>
    </source>
</reference>
<evidence type="ECO:0000313" key="1">
    <source>
        <dbReference type="EMBL" id="KAH3718223.1"/>
    </source>
</evidence>
<dbReference type="EMBL" id="JAIWYP010000013">
    <property type="protein sequence ID" value="KAH3718223.1"/>
    <property type="molecule type" value="Genomic_DNA"/>
</dbReference>
<accession>A0A9D4C693</accession>
<sequence length="115" mass="13920">MRTFVTKLIPKYNQGVRTKFKRLWIRTIHNPDCNRLNKMKTFVTKLMTKYNPGVRTTRLNIRRIWRKMSLNASFRTMLRRKMGSPHRNILSKTCHSLRQCKKPRMRMKVNPTNKS</sequence>
<dbReference type="Proteomes" id="UP000828390">
    <property type="component" value="Unassembled WGS sequence"/>
</dbReference>
<keyword evidence="2" id="KW-1185">Reference proteome</keyword>
<gene>
    <name evidence="1" type="ORF">DPMN_061023</name>
</gene>
<organism evidence="1 2">
    <name type="scientific">Dreissena polymorpha</name>
    <name type="common">Zebra mussel</name>
    <name type="synonym">Mytilus polymorpha</name>
    <dbReference type="NCBI Taxonomy" id="45954"/>
    <lineage>
        <taxon>Eukaryota</taxon>
        <taxon>Metazoa</taxon>
        <taxon>Spiralia</taxon>
        <taxon>Lophotrochozoa</taxon>
        <taxon>Mollusca</taxon>
        <taxon>Bivalvia</taxon>
        <taxon>Autobranchia</taxon>
        <taxon>Heteroconchia</taxon>
        <taxon>Euheterodonta</taxon>
        <taxon>Imparidentia</taxon>
        <taxon>Neoheterodontei</taxon>
        <taxon>Myida</taxon>
        <taxon>Dreissenoidea</taxon>
        <taxon>Dreissenidae</taxon>
        <taxon>Dreissena</taxon>
    </lineage>
</organism>
<proteinExistence type="predicted"/>
<name>A0A9D4C693_DREPO</name>
<evidence type="ECO:0000313" key="2">
    <source>
        <dbReference type="Proteomes" id="UP000828390"/>
    </source>
</evidence>
<protein>
    <submittedName>
        <fullName evidence="1">Uncharacterized protein</fullName>
    </submittedName>
</protein>